<dbReference type="PANTHER" id="PTHR39160">
    <property type="entry name" value="CELL WALL-BINDING PROTEIN YOCH"/>
    <property type="match status" value="1"/>
</dbReference>
<evidence type="ECO:0000313" key="5">
    <source>
        <dbReference type="Proteomes" id="UP000030403"/>
    </source>
</evidence>
<reference evidence="4 5" key="1">
    <citation type="submission" date="2013-08" db="EMBL/GenBank/DDBJ databases">
        <authorList>
            <person name="Huang J."/>
            <person name="Wang G."/>
        </authorList>
    </citation>
    <scope>NUCLEOTIDE SEQUENCE [LARGE SCALE GENOMIC DNA]</scope>
    <source>
        <strain evidence="4 5">BH030004</strain>
    </source>
</reference>
<evidence type="ECO:0000313" key="4">
    <source>
        <dbReference type="EMBL" id="KGX83952.1"/>
    </source>
</evidence>
<evidence type="ECO:0000256" key="1">
    <source>
        <dbReference type="ARBA" id="ARBA00022729"/>
    </source>
</evidence>
<dbReference type="eggNOG" id="COG3584">
    <property type="taxonomic scope" value="Bacteria"/>
</dbReference>
<dbReference type="InterPro" id="IPR010611">
    <property type="entry name" value="3D_dom"/>
</dbReference>
<organism evidence="4 5">
    <name type="scientific">Pontibacillus marinus BH030004 = DSM 16465</name>
    <dbReference type="NCBI Taxonomy" id="1385511"/>
    <lineage>
        <taxon>Bacteria</taxon>
        <taxon>Bacillati</taxon>
        <taxon>Bacillota</taxon>
        <taxon>Bacilli</taxon>
        <taxon>Bacillales</taxon>
        <taxon>Bacillaceae</taxon>
        <taxon>Pontibacillus</taxon>
    </lineage>
</organism>
<evidence type="ECO:0000259" key="3">
    <source>
        <dbReference type="Pfam" id="PF06725"/>
    </source>
</evidence>
<dbReference type="InterPro" id="IPR036908">
    <property type="entry name" value="RlpA-like_sf"/>
</dbReference>
<feature type="domain" description="3D" evidence="3">
    <location>
        <begin position="130"/>
        <end position="190"/>
    </location>
</feature>
<dbReference type="Pfam" id="PF06725">
    <property type="entry name" value="3D"/>
    <property type="match status" value="1"/>
</dbReference>
<dbReference type="GO" id="GO:0019867">
    <property type="term" value="C:outer membrane"/>
    <property type="evidence" value="ECO:0007669"/>
    <property type="project" value="InterPro"/>
</dbReference>
<accession>A0A0A5HK14</accession>
<protein>
    <recommendedName>
        <fullName evidence="3">3D domain-containing protein</fullName>
    </recommendedName>
</protein>
<dbReference type="EMBL" id="AVPF01000073">
    <property type="protein sequence ID" value="KGX83952.1"/>
    <property type="molecule type" value="Genomic_DNA"/>
</dbReference>
<dbReference type="AlphaFoldDB" id="A0A0A5HK14"/>
<dbReference type="InterPro" id="IPR051933">
    <property type="entry name" value="Resuscitation_pf_RpfB"/>
</dbReference>
<proteinExistence type="predicted"/>
<feature type="compositionally biased region" description="Basic and acidic residues" evidence="2">
    <location>
        <begin position="63"/>
        <end position="91"/>
    </location>
</feature>
<sequence>MKTNIMKIVTAASVLFGYIGFNAYHVYAFDSTANEKITVDKHEQEKKATAFLSTELPEKKIKLDKKEAKLNRDQETDKKSTKDKQTKEKQSSDVVRTLQVEATAYTAFCEGCSGITRTGQNLRKNPDQKIIAVDPDVIPLGSKVHVEGYGTAIAGDIGSAIQGNRIDVFIPSQSKAMEFGRRHDVTVKILSRA</sequence>
<keyword evidence="5" id="KW-1185">Reference proteome</keyword>
<evidence type="ECO:0000256" key="2">
    <source>
        <dbReference type="SAM" id="MobiDB-lite"/>
    </source>
</evidence>
<dbReference type="PANTHER" id="PTHR39160:SF6">
    <property type="entry name" value="CELL WALL-BINDING PROTEIN YOCH"/>
    <property type="match status" value="1"/>
</dbReference>
<gene>
    <name evidence="4" type="ORF">N783_20255</name>
</gene>
<dbReference type="GO" id="GO:0009254">
    <property type="term" value="P:peptidoglycan turnover"/>
    <property type="evidence" value="ECO:0007669"/>
    <property type="project" value="InterPro"/>
</dbReference>
<dbReference type="CDD" id="cd22786">
    <property type="entry name" value="DPBB_YuiC-like"/>
    <property type="match status" value="1"/>
</dbReference>
<dbReference type="GO" id="GO:0004553">
    <property type="term" value="F:hydrolase activity, hydrolyzing O-glycosyl compounds"/>
    <property type="evidence" value="ECO:0007669"/>
    <property type="project" value="InterPro"/>
</dbReference>
<dbReference type="STRING" id="1385511.GCA_000425225_04037"/>
<dbReference type="SUPFAM" id="SSF50685">
    <property type="entry name" value="Barwin-like endoglucanases"/>
    <property type="match status" value="1"/>
</dbReference>
<comment type="caution">
    <text evidence="4">The sequence shown here is derived from an EMBL/GenBank/DDBJ whole genome shotgun (WGS) entry which is preliminary data.</text>
</comment>
<dbReference type="Proteomes" id="UP000030403">
    <property type="component" value="Unassembled WGS sequence"/>
</dbReference>
<dbReference type="Gene3D" id="2.40.40.10">
    <property type="entry name" value="RlpA-like domain"/>
    <property type="match status" value="1"/>
</dbReference>
<name>A0A0A5HK14_9BACI</name>
<keyword evidence="1" id="KW-0732">Signal</keyword>
<feature type="region of interest" description="Disordered" evidence="2">
    <location>
        <begin position="63"/>
        <end position="92"/>
    </location>
</feature>